<accession>A0A1M5PCJ8</accession>
<reference evidence="2" key="1">
    <citation type="submission" date="2016-11" db="EMBL/GenBank/DDBJ databases">
        <authorList>
            <person name="Varghese N."/>
            <person name="Submissions S."/>
        </authorList>
    </citation>
    <scope>NUCLEOTIDE SEQUENCE [LARGE SCALE GENOMIC DNA]</scope>
    <source>
        <strain evidence="2">CGMCC 1.6496</strain>
    </source>
</reference>
<proteinExistence type="predicted"/>
<keyword evidence="2" id="KW-1185">Reference proteome</keyword>
<dbReference type="RefSeq" id="WP_073005772.1">
    <property type="nucleotide sequence ID" value="NZ_FQXD01000003.1"/>
</dbReference>
<organism evidence="1 2">
    <name type="scientific">Virgibacillus chiguensis</name>
    <dbReference type="NCBI Taxonomy" id="411959"/>
    <lineage>
        <taxon>Bacteria</taxon>
        <taxon>Bacillati</taxon>
        <taxon>Bacillota</taxon>
        <taxon>Bacilli</taxon>
        <taxon>Bacillales</taxon>
        <taxon>Bacillaceae</taxon>
        <taxon>Virgibacillus</taxon>
    </lineage>
</organism>
<dbReference type="AlphaFoldDB" id="A0A1M5PCJ8"/>
<protein>
    <submittedName>
        <fullName evidence="1">Uncharacterized protein</fullName>
    </submittedName>
</protein>
<gene>
    <name evidence="1" type="ORF">SAMN05421807_10311</name>
</gene>
<sequence>MEKQLLAHTPLFRNATTIKRLRKGFSTDQKFIIDDQYLVRAFSSEQSSNRQAEFHTLAKLAP</sequence>
<evidence type="ECO:0000313" key="1">
    <source>
        <dbReference type="EMBL" id="SHG99457.1"/>
    </source>
</evidence>
<dbReference type="EMBL" id="FQXD01000003">
    <property type="protein sequence ID" value="SHG99457.1"/>
    <property type="molecule type" value="Genomic_DNA"/>
</dbReference>
<evidence type="ECO:0000313" key="2">
    <source>
        <dbReference type="Proteomes" id="UP000184079"/>
    </source>
</evidence>
<dbReference type="OrthoDB" id="334783at2"/>
<dbReference type="Proteomes" id="UP000184079">
    <property type="component" value="Unassembled WGS sequence"/>
</dbReference>
<name>A0A1M5PCJ8_9BACI</name>